<feature type="compositionally biased region" description="Polar residues" evidence="1">
    <location>
        <begin position="147"/>
        <end position="166"/>
    </location>
</feature>
<organism evidence="3">
    <name type="scientific">Perkinsus marinus (strain ATCC 50983 / TXsc)</name>
    <dbReference type="NCBI Taxonomy" id="423536"/>
    <lineage>
        <taxon>Eukaryota</taxon>
        <taxon>Sar</taxon>
        <taxon>Alveolata</taxon>
        <taxon>Perkinsozoa</taxon>
        <taxon>Perkinsea</taxon>
        <taxon>Perkinsida</taxon>
        <taxon>Perkinsidae</taxon>
        <taxon>Perkinsus</taxon>
    </lineage>
</organism>
<dbReference type="RefSeq" id="XP_002787030.1">
    <property type="nucleotide sequence ID" value="XM_002786984.1"/>
</dbReference>
<protein>
    <submittedName>
        <fullName evidence="2">Uncharacterized protein</fullName>
    </submittedName>
</protein>
<dbReference type="InParanoid" id="C5K9Q4"/>
<evidence type="ECO:0000313" key="3">
    <source>
        <dbReference type="Proteomes" id="UP000007800"/>
    </source>
</evidence>
<reference evidence="2 3" key="1">
    <citation type="submission" date="2008-07" db="EMBL/GenBank/DDBJ databases">
        <authorList>
            <person name="El-Sayed N."/>
            <person name="Caler E."/>
            <person name="Inman J."/>
            <person name="Amedeo P."/>
            <person name="Hass B."/>
            <person name="Wortman J."/>
        </authorList>
    </citation>
    <scope>NUCLEOTIDE SEQUENCE [LARGE SCALE GENOMIC DNA]</scope>
    <source>
        <strain evidence="3">ATCC 50983 / TXsc</strain>
    </source>
</reference>
<proteinExistence type="predicted"/>
<evidence type="ECO:0000256" key="1">
    <source>
        <dbReference type="SAM" id="MobiDB-lite"/>
    </source>
</evidence>
<feature type="region of interest" description="Disordered" evidence="1">
    <location>
        <begin position="129"/>
        <end position="166"/>
    </location>
</feature>
<keyword evidence="3" id="KW-1185">Reference proteome</keyword>
<accession>C5K9Q4</accession>
<dbReference type="EMBL" id="GG671513">
    <property type="protein sequence ID" value="EER18826.1"/>
    <property type="molecule type" value="Genomic_DNA"/>
</dbReference>
<evidence type="ECO:0000313" key="2">
    <source>
        <dbReference type="EMBL" id="EER18826.1"/>
    </source>
</evidence>
<gene>
    <name evidence="2" type="ORF">Pmar_PMAR006450</name>
</gene>
<dbReference type="AlphaFoldDB" id="C5K9Q4"/>
<sequence>MLSRPEAPSVIKLSSVDYWCQQRGLEGPVEENLTNSGKMLSRRESGGFRLNNLRLVDEKAGSFTCCYDGNVDCRHPLLSPDKTPSTVASSPISPDTFAAAFLLRPGVRFEPVVQVRFCERPEVYSDNDDDILTGTLLSSDSDAESPMNDTSCRQGASRETTTKRLSSSSVSGWQGIVLETKCGIKDFDGHSALKEKTYSTFDDLESMANLMGVEPSKPRYARHRSETVSDLEEYVESLQQLPRQRRSWSTSLTCSLPRGRETCPLRGGAMLGDEEDSDSEENLLARMEAMGCDMDLEE</sequence>
<name>C5K9Q4_PERM5</name>
<dbReference type="GeneID" id="9049145"/>
<dbReference type="Proteomes" id="UP000007800">
    <property type="component" value="Unassembled WGS sequence"/>
</dbReference>